<dbReference type="Pfam" id="PF12706">
    <property type="entry name" value="Lactamase_B_2"/>
    <property type="match status" value="1"/>
</dbReference>
<dbReference type="SUPFAM" id="SSF56281">
    <property type="entry name" value="Metallo-hydrolase/oxidoreductase"/>
    <property type="match status" value="1"/>
</dbReference>
<dbReference type="CDD" id="cd16279">
    <property type="entry name" value="metallo-hydrolase-like_MBL-fold"/>
    <property type="match status" value="1"/>
</dbReference>
<accession>A0A3A1WRS2</accession>
<proteinExistence type="predicted"/>
<gene>
    <name evidence="2" type="ORF">D3218_03305</name>
</gene>
<dbReference type="PANTHER" id="PTHR42663:SF6">
    <property type="entry name" value="HYDROLASE C777.06C-RELATED"/>
    <property type="match status" value="1"/>
</dbReference>
<dbReference type="PANTHER" id="PTHR42663">
    <property type="entry name" value="HYDROLASE C777.06C-RELATED-RELATED"/>
    <property type="match status" value="1"/>
</dbReference>
<dbReference type="InterPro" id="IPR001279">
    <property type="entry name" value="Metallo-B-lactamas"/>
</dbReference>
<feature type="domain" description="Metallo-beta-lactamase" evidence="1">
    <location>
        <begin position="53"/>
        <end position="238"/>
    </location>
</feature>
<dbReference type="EMBL" id="QYRN01000001">
    <property type="protein sequence ID" value="RIY03774.1"/>
    <property type="molecule type" value="Genomic_DNA"/>
</dbReference>
<sequence length="268" mass="29718">MSRRLRLTVLGCGSSPGTPRITGDWGQCDPANPRNRRTRCSAMVELIDGDDVTRVVIDCGPDFREQMLAASVRRIDAVLITHPHADHIHGLDDLRGYVIDHRRLVDLYADRETYARLFEAFGYCFRTPPGSAYAPIVRHHEIQGGRSFEIDGPAGAITVHPYTQVHGSIHSLGFRIGPIAYSSDVSDFPSAAVEAISGAELLVVDALQYRPHPSHLSLDEALGWIDRLGVPRAVLTHMHTPLDYEAVRRSLPAHVEPAFDGMRIEFEL</sequence>
<dbReference type="OrthoDB" id="9781189at2"/>
<reference evidence="3" key="1">
    <citation type="submission" date="2018-09" db="EMBL/GenBank/DDBJ databases">
        <authorList>
            <person name="Tuo L."/>
        </authorList>
    </citation>
    <scope>NUCLEOTIDE SEQUENCE [LARGE SCALE GENOMIC DNA]</scope>
    <source>
        <strain evidence="3">M2BS4Y-1</strain>
    </source>
</reference>
<dbReference type="GO" id="GO:0016787">
    <property type="term" value="F:hydrolase activity"/>
    <property type="evidence" value="ECO:0007669"/>
    <property type="project" value="UniProtKB-KW"/>
</dbReference>
<comment type="caution">
    <text evidence="2">The sequence shown here is derived from an EMBL/GenBank/DDBJ whole genome shotgun (WGS) entry which is preliminary data.</text>
</comment>
<dbReference type="RefSeq" id="WP_119538430.1">
    <property type="nucleotide sequence ID" value="NZ_QYRN01000001.1"/>
</dbReference>
<dbReference type="InterPro" id="IPR036866">
    <property type="entry name" value="RibonucZ/Hydroxyglut_hydro"/>
</dbReference>
<evidence type="ECO:0000259" key="1">
    <source>
        <dbReference type="Pfam" id="PF12706"/>
    </source>
</evidence>
<evidence type="ECO:0000313" key="3">
    <source>
        <dbReference type="Proteomes" id="UP000265750"/>
    </source>
</evidence>
<dbReference type="Proteomes" id="UP000265750">
    <property type="component" value="Unassembled WGS sequence"/>
</dbReference>
<keyword evidence="3" id="KW-1185">Reference proteome</keyword>
<keyword evidence="2" id="KW-0378">Hydrolase</keyword>
<name>A0A3A1WRS2_9HYPH</name>
<protein>
    <submittedName>
        <fullName evidence="2">MBL fold metallo-hydrolase</fullName>
    </submittedName>
</protein>
<dbReference type="Gene3D" id="3.60.15.10">
    <property type="entry name" value="Ribonuclease Z/Hydroxyacylglutathione hydrolase-like"/>
    <property type="match status" value="1"/>
</dbReference>
<dbReference type="AlphaFoldDB" id="A0A3A1WRS2"/>
<evidence type="ECO:0000313" key="2">
    <source>
        <dbReference type="EMBL" id="RIY03774.1"/>
    </source>
</evidence>
<organism evidence="2 3">
    <name type="scientific">Aureimonas flava</name>
    <dbReference type="NCBI Taxonomy" id="2320271"/>
    <lineage>
        <taxon>Bacteria</taxon>
        <taxon>Pseudomonadati</taxon>
        <taxon>Pseudomonadota</taxon>
        <taxon>Alphaproteobacteria</taxon>
        <taxon>Hyphomicrobiales</taxon>
        <taxon>Aurantimonadaceae</taxon>
        <taxon>Aureimonas</taxon>
    </lineage>
</organism>